<dbReference type="SUPFAM" id="SSF56112">
    <property type="entry name" value="Protein kinase-like (PK-like)"/>
    <property type="match status" value="1"/>
</dbReference>
<name>A0A561VIQ5_ACTTI</name>
<feature type="region of interest" description="Disordered" evidence="6">
    <location>
        <begin position="341"/>
        <end position="369"/>
    </location>
</feature>
<evidence type="ECO:0000259" key="7">
    <source>
        <dbReference type="PROSITE" id="PS50011"/>
    </source>
</evidence>
<dbReference type="PROSITE" id="PS50011">
    <property type="entry name" value="PROTEIN_KINASE_DOM"/>
    <property type="match status" value="1"/>
</dbReference>
<comment type="caution">
    <text evidence="8">The sequence shown here is derived from an EMBL/GenBank/DDBJ whole genome shotgun (WGS) entry which is preliminary data.</text>
</comment>
<dbReference type="InterPro" id="IPR017441">
    <property type="entry name" value="Protein_kinase_ATP_BS"/>
</dbReference>
<dbReference type="InterPro" id="IPR011009">
    <property type="entry name" value="Kinase-like_dom_sf"/>
</dbReference>
<feature type="domain" description="Protein kinase" evidence="7">
    <location>
        <begin position="21"/>
        <end position="279"/>
    </location>
</feature>
<dbReference type="GO" id="GO:0004674">
    <property type="term" value="F:protein serine/threonine kinase activity"/>
    <property type="evidence" value="ECO:0007669"/>
    <property type="project" value="UniProtKB-KW"/>
</dbReference>
<keyword evidence="1" id="KW-0808">Transferase</keyword>
<dbReference type="Gene3D" id="2.60.120.560">
    <property type="entry name" value="Exo-inulinase, domain 1"/>
    <property type="match status" value="1"/>
</dbReference>
<evidence type="ECO:0000313" key="8">
    <source>
        <dbReference type="EMBL" id="TWG11493.1"/>
    </source>
</evidence>
<dbReference type="Pfam" id="PF00069">
    <property type="entry name" value="Pkinase"/>
    <property type="match status" value="1"/>
</dbReference>
<keyword evidence="2 5" id="KW-0547">Nucleotide-binding</keyword>
<keyword evidence="9" id="KW-1185">Reference proteome</keyword>
<accession>A0A561VIQ5</accession>
<keyword evidence="3 8" id="KW-0418">Kinase</keyword>
<evidence type="ECO:0000256" key="6">
    <source>
        <dbReference type="SAM" id="MobiDB-lite"/>
    </source>
</evidence>
<dbReference type="PANTHER" id="PTHR43289">
    <property type="entry name" value="MITOGEN-ACTIVATED PROTEIN KINASE KINASE KINASE 20-RELATED"/>
    <property type="match status" value="1"/>
</dbReference>
<protein>
    <submittedName>
        <fullName evidence="8">Serine/threonine protein kinase</fullName>
    </submittedName>
</protein>
<evidence type="ECO:0000313" key="9">
    <source>
        <dbReference type="Proteomes" id="UP000320239"/>
    </source>
</evidence>
<reference evidence="8 9" key="1">
    <citation type="submission" date="2019-06" db="EMBL/GenBank/DDBJ databases">
        <title>Sequencing the genomes of 1000 actinobacteria strains.</title>
        <authorList>
            <person name="Klenk H.-P."/>
        </authorList>
    </citation>
    <scope>NUCLEOTIDE SEQUENCE [LARGE SCALE GENOMIC DNA]</scope>
    <source>
        <strain evidence="8 9">DSM 43866</strain>
    </source>
</reference>
<dbReference type="PANTHER" id="PTHR43289:SF34">
    <property type="entry name" value="SERINE_THREONINE-PROTEIN KINASE YBDM-RELATED"/>
    <property type="match status" value="1"/>
</dbReference>
<sequence length="539" mass="56035">MYLLRVTDPLRPGDPTELGGYHLIGRLGQGGMGAVYLGRGAGGRLVAVKVIRPEYAAEAEFRGRFRSEVNRARQVPPFCTAEVLDADPDHATPYLVVEYVDGPSLAQVISRSGPLAAGSLHSVAVGVATALAAIHGAGVIHRDLKPANVLFALGTPKVIDFGIARAFEVTSQHTRTDQMVGTVAYMAPERFDTDHGGTTVSPAADVFAWGAVVTYAGTGRTPFHADSAAATAARILTQPPDLSGLPAALRPVVERTLAKDPRDRPTAQELLDLLLVPDLDEETRLVPAEVLRAAEAAQRSEPRPRRRRAALATLAGLAGLALGAGALVATGTVDRTAFGQGGGGAAAAPGPAGSPAPAGPRRRTVPGTSIIDRLDRPGQWFASRGNGGRCAFTGGRLTVTTDSVHRCRGPADTFAGDQSVAVDVSIVSAGACALIWFRSTADGAYRVAVCEKDIRFGVETPADLTGETRTPVAGTAPGRVRRIGIDVRDERATVTVDGAPVLATALGEPSLAAGRVELGAMIDDTGDRVTFANAEVRSR</sequence>
<dbReference type="InterPro" id="IPR000719">
    <property type="entry name" value="Prot_kinase_dom"/>
</dbReference>
<evidence type="ECO:0000256" key="4">
    <source>
        <dbReference type="ARBA" id="ARBA00022840"/>
    </source>
</evidence>
<dbReference type="SMART" id="SM00220">
    <property type="entry name" value="S_TKc"/>
    <property type="match status" value="1"/>
</dbReference>
<evidence type="ECO:0000256" key="5">
    <source>
        <dbReference type="PROSITE-ProRule" id="PRU10141"/>
    </source>
</evidence>
<evidence type="ECO:0000256" key="1">
    <source>
        <dbReference type="ARBA" id="ARBA00022679"/>
    </source>
</evidence>
<dbReference type="CDD" id="cd14014">
    <property type="entry name" value="STKc_PknB_like"/>
    <property type="match status" value="1"/>
</dbReference>
<gene>
    <name evidence="8" type="ORF">FHX34_106223</name>
</gene>
<evidence type="ECO:0000256" key="3">
    <source>
        <dbReference type="ARBA" id="ARBA00022777"/>
    </source>
</evidence>
<keyword evidence="8" id="KW-0723">Serine/threonine-protein kinase</keyword>
<evidence type="ECO:0000256" key="2">
    <source>
        <dbReference type="ARBA" id="ARBA00022741"/>
    </source>
</evidence>
<feature type="binding site" evidence="5">
    <location>
        <position position="49"/>
    </location>
    <ligand>
        <name>ATP</name>
        <dbReference type="ChEBI" id="CHEBI:30616"/>
    </ligand>
</feature>
<dbReference type="Gene3D" id="3.30.200.20">
    <property type="entry name" value="Phosphorylase Kinase, domain 1"/>
    <property type="match status" value="1"/>
</dbReference>
<dbReference type="AlphaFoldDB" id="A0A561VIQ5"/>
<dbReference type="PROSITE" id="PS00108">
    <property type="entry name" value="PROTEIN_KINASE_ST"/>
    <property type="match status" value="1"/>
</dbReference>
<dbReference type="InterPro" id="IPR008271">
    <property type="entry name" value="Ser/Thr_kinase_AS"/>
</dbReference>
<keyword evidence="4 5" id="KW-0067">ATP-binding</keyword>
<organism evidence="8 9">
    <name type="scientific">Actinoplanes teichomyceticus</name>
    <dbReference type="NCBI Taxonomy" id="1867"/>
    <lineage>
        <taxon>Bacteria</taxon>
        <taxon>Bacillati</taxon>
        <taxon>Actinomycetota</taxon>
        <taxon>Actinomycetes</taxon>
        <taxon>Micromonosporales</taxon>
        <taxon>Micromonosporaceae</taxon>
        <taxon>Actinoplanes</taxon>
    </lineage>
</organism>
<dbReference type="GO" id="GO:0005524">
    <property type="term" value="F:ATP binding"/>
    <property type="evidence" value="ECO:0007669"/>
    <property type="project" value="UniProtKB-UniRule"/>
</dbReference>
<dbReference type="Gene3D" id="1.10.510.10">
    <property type="entry name" value="Transferase(Phosphotransferase) domain 1"/>
    <property type="match status" value="1"/>
</dbReference>
<proteinExistence type="predicted"/>
<dbReference type="EMBL" id="VIWY01000006">
    <property type="protein sequence ID" value="TWG11493.1"/>
    <property type="molecule type" value="Genomic_DNA"/>
</dbReference>
<dbReference type="Proteomes" id="UP000320239">
    <property type="component" value="Unassembled WGS sequence"/>
</dbReference>
<dbReference type="PROSITE" id="PS00107">
    <property type="entry name" value="PROTEIN_KINASE_ATP"/>
    <property type="match status" value="1"/>
</dbReference>